<evidence type="ECO:0000313" key="2">
    <source>
        <dbReference type="Proteomes" id="UP001497700"/>
    </source>
</evidence>
<gene>
    <name evidence="1" type="ORF">F4820DRAFT_410018</name>
</gene>
<protein>
    <submittedName>
        <fullName evidence="1">Uncharacterized protein</fullName>
    </submittedName>
</protein>
<organism evidence="1 2">
    <name type="scientific">Hypoxylon rubiginosum</name>
    <dbReference type="NCBI Taxonomy" id="110542"/>
    <lineage>
        <taxon>Eukaryota</taxon>
        <taxon>Fungi</taxon>
        <taxon>Dikarya</taxon>
        <taxon>Ascomycota</taxon>
        <taxon>Pezizomycotina</taxon>
        <taxon>Sordariomycetes</taxon>
        <taxon>Xylariomycetidae</taxon>
        <taxon>Xylariales</taxon>
        <taxon>Hypoxylaceae</taxon>
        <taxon>Hypoxylon</taxon>
    </lineage>
</organism>
<evidence type="ECO:0000313" key="1">
    <source>
        <dbReference type="EMBL" id="KAI4868388.1"/>
    </source>
</evidence>
<keyword evidence="2" id="KW-1185">Reference proteome</keyword>
<proteinExistence type="predicted"/>
<accession>A0ACB9Z9W5</accession>
<name>A0ACB9Z9W5_9PEZI</name>
<sequence length="167" mass="17973">MLRTTGVSLCFGLLLSAFTSTALASPTPTIASGPTASACDTPNQTTGYPDYNSFCQCPPYTPDSIAFGNPYLGLVRCDTKCYPAVSTQTLIRPENDSLDSCMKACTGSFEKAKRGEFELGMRQDGDYWFCHGVNFVQGELCEFIGSLGTREFIAGGSDCWYLDGLDG</sequence>
<dbReference type="Proteomes" id="UP001497700">
    <property type="component" value="Unassembled WGS sequence"/>
</dbReference>
<dbReference type="EMBL" id="MU393438">
    <property type="protein sequence ID" value="KAI4868388.1"/>
    <property type="molecule type" value="Genomic_DNA"/>
</dbReference>
<reference evidence="1 2" key="1">
    <citation type="journal article" date="2022" name="New Phytol.">
        <title>Ecological generalism drives hyperdiversity of secondary metabolite gene clusters in xylarialean endophytes.</title>
        <authorList>
            <person name="Franco M.E.E."/>
            <person name="Wisecaver J.H."/>
            <person name="Arnold A.E."/>
            <person name="Ju Y.M."/>
            <person name="Slot J.C."/>
            <person name="Ahrendt S."/>
            <person name="Moore L.P."/>
            <person name="Eastman K.E."/>
            <person name="Scott K."/>
            <person name="Konkel Z."/>
            <person name="Mondo S.J."/>
            <person name="Kuo A."/>
            <person name="Hayes R.D."/>
            <person name="Haridas S."/>
            <person name="Andreopoulos B."/>
            <person name="Riley R."/>
            <person name="LaButti K."/>
            <person name="Pangilinan J."/>
            <person name="Lipzen A."/>
            <person name="Amirebrahimi M."/>
            <person name="Yan J."/>
            <person name="Adam C."/>
            <person name="Keymanesh K."/>
            <person name="Ng V."/>
            <person name="Louie K."/>
            <person name="Northen T."/>
            <person name="Drula E."/>
            <person name="Henrissat B."/>
            <person name="Hsieh H.M."/>
            <person name="Youens-Clark K."/>
            <person name="Lutzoni F."/>
            <person name="Miadlikowska J."/>
            <person name="Eastwood D.C."/>
            <person name="Hamelin R.C."/>
            <person name="Grigoriev I.V."/>
            <person name="U'Ren J.M."/>
        </authorList>
    </citation>
    <scope>NUCLEOTIDE SEQUENCE [LARGE SCALE GENOMIC DNA]</scope>
    <source>
        <strain evidence="1 2">CBS 119005</strain>
    </source>
</reference>
<comment type="caution">
    <text evidence="1">The sequence shown here is derived from an EMBL/GenBank/DDBJ whole genome shotgun (WGS) entry which is preliminary data.</text>
</comment>